<sequence length="102" mass="11065">FVAGGRRLASELVKLSNGRYVPADGGVLQAAVRQLRHVPRDRRHGGWQVAELVMLAVALESTQVGRVAALGIGRALQAGFDIPPHRSWQLHQRMRAGGHEDG</sequence>
<dbReference type="EMBL" id="BKCJ011044252">
    <property type="protein sequence ID" value="GFC73799.1"/>
    <property type="molecule type" value="Genomic_DNA"/>
</dbReference>
<proteinExistence type="predicted"/>
<comment type="caution">
    <text evidence="1">The sequence shown here is derived from an EMBL/GenBank/DDBJ whole genome shotgun (WGS) entry which is preliminary data.</text>
</comment>
<name>A0A699QW18_TANCI</name>
<feature type="non-terminal residue" evidence="1">
    <location>
        <position position="1"/>
    </location>
</feature>
<dbReference type="AlphaFoldDB" id="A0A699QW18"/>
<evidence type="ECO:0000313" key="1">
    <source>
        <dbReference type="EMBL" id="GFC73799.1"/>
    </source>
</evidence>
<protein>
    <submittedName>
        <fullName evidence="1">Uncharacterized protein</fullName>
    </submittedName>
</protein>
<reference evidence="1" key="1">
    <citation type="journal article" date="2019" name="Sci. Rep.">
        <title>Draft genome of Tanacetum cinerariifolium, the natural source of mosquito coil.</title>
        <authorList>
            <person name="Yamashiro T."/>
            <person name="Shiraishi A."/>
            <person name="Satake H."/>
            <person name="Nakayama K."/>
        </authorList>
    </citation>
    <scope>NUCLEOTIDE SEQUENCE</scope>
</reference>
<organism evidence="1">
    <name type="scientific">Tanacetum cinerariifolium</name>
    <name type="common">Dalmatian daisy</name>
    <name type="synonym">Chrysanthemum cinerariifolium</name>
    <dbReference type="NCBI Taxonomy" id="118510"/>
    <lineage>
        <taxon>Eukaryota</taxon>
        <taxon>Viridiplantae</taxon>
        <taxon>Streptophyta</taxon>
        <taxon>Embryophyta</taxon>
        <taxon>Tracheophyta</taxon>
        <taxon>Spermatophyta</taxon>
        <taxon>Magnoliopsida</taxon>
        <taxon>eudicotyledons</taxon>
        <taxon>Gunneridae</taxon>
        <taxon>Pentapetalae</taxon>
        <taxon>asterids</taxon>
        <taxon>campanulids</taxon>
        <taxon>Asterales</taxon>
        <taxon>Asteraceae</taxon>
        <taxon>Asteroideae</taxon>
        <taxon>Anthemideae</taxon>
        <taxon>Anthemidinae</taxon>
        <taxon>Tanacetum</taxon>
    </lineage>
</organism>
<feature type="non-terminal residue" evidence="1">
    <location>
        <position position="102"/>
    </location>
</feature>
<gene>
    <name evidence="1" type="ORF">Tci_845769</name>
</gene>
<accession>A0A699QW18</accession>